<dbReference type="EMBL" id="CAQQ02159243">
    <property type="status" value="NOT_ANNOTATED_CDS"/>
    <property type="molecule type" value="Genomic_DNA"/>
</dbReference>
<protein>
    <recommendedName>
        <fullName evidence="3">Calponin-homology (CH) domain-containing protein</fullName>
    </recommendedName>
</protein>
<proteinExistence type="predicted"/>
<dbReference type="AlphaFoldDB" id="T1H472"/>
<keyword evidence="5" id="KW-1185">Reference proteome</keyword>
<dbReference type="InterPro" id="IPR001715">
    <property type="entry name" value="CH_dom"/>
</dbReference>
<dbReference type="Pfam" id="PF00307">
    <property type="entry name" value="CH"/>
    <property type="match status" value="2"/>
</dbReference>
<feature type="domain" description="Calponin-homology (CH)" evidence="3">
    <location>
        <begin position="122"/>
        <end position="225"/>
    </location>
</feature>
<dbReference type="InterPro" id="IPR036872">
    <property type="entry name" value="CH_dom_sf"/>
</dbReference>
<dbReference type="SMART" id="SM00033">
    <property type="entry name" value="CH"/>
    <property type="match status" value="2"/>
</dbReference>
<name>T1H472_MEGSC</name>
<evidence type="ECO:0000256" key="2">
    <source>
        <dbReference type="ARBA" id="ARBA00023203"/>
    </source>
</evidence>
<feature type="domain" description="Calponin-homology (CH)" evidence="3">
    <location>
        <begin position="1"/>
        <end position="111"/>
    </location>
</feature>
<dbReference type="STRING" id="36166.T1H472"/>
<evidence type="ECO:0000313" key="4">
    <source>
        <dbReference type="EnsemblMetazoa" id="MESCA011075-PA"/>
    </source>
</evidence>
<dbReference type="EMBL" id="CAQQ02159242">
    <property type="status" value="NOT_ANNOTATED_CDS"/>
    <property type="molecule type" value="Genomic_DNA"/>
</dbReference>
<dbReference type="Gene3D" id="1.10.418.10">
    <property type="entry name" value="Calponin-like domain"/>
    <property type="match status" value="3"/>
</dbReference>
<dbReference type="EnsemblMetazoa" id="MESCA011075-RA">
    <property type="protein sequence ID" value="MESCA011075-PA"/>
    <property type="gene ID" value="MESCA011075"/>
</dbReference>
<accession>T1H472</accession>
<dbReference type="PROSITE" id="PS00020">
    <property type="entry name" value="ACTININ_2"/>
    <property type="match status" value="1"/>
</dbReference>
<reference evidence="5" key="1">
    <citation type="submission" date="2013-02" db="EMBL/GenBank/DDBJ databases">
        <authorList>
            <person name="Hughes D."/>
        </authorList>
    </citation>
    <scope>NUCLEOTIDE SEQUENCE</scope>
    <source>
        <strain>Durham</strain>
        <strain evidence="5">NC isolate 2 -- Noor lab</strain>
    </source>
</reference>
<dbReference type="PROSITE" id="PS50021">
    <property type="entry name" value="CH"/>
    <property type="match status" value="2"/>
</dbReference>
<reference evidence="4" key="2">
    <citation type="submission" date="2015-06" db="UniProtKB">
        <authorList>
            <consortium name="EnsemblMetazoa"/>
        </authorList>
    </citation>
    <scope>IDENTIFICATION</scope>
</reference>
<evidence type="ECO:0000259" key="3">
    <source>
        <dbReference type="PROSITE" id="PS50021"/>
    </source>
</evidence>
<dbReference type="GO" id="GO:0003779">
    <property type="term" value="F:actin binding"/>
    <property type="evidence" value="ECO:0007669"/>
    <property type="project" value="UniProtKB-KW"/>
</dbReference>
<dbReference type="HOGENOM" id="CLU_005217_5_0_1"/>
<dbReference type="InterPro" id="IPR001589">
    <property type="entry name" value="Actinin_actin-bd_CS"/>
</dbReference>
<keyword evidence="1" id="KW-0677">Repeat</keyword>
<dbReference type="Proteomes" id="UP000015102">
    <property type="component" value="Unassembled WGS sequence"/>
</dbReference>
<sequence>MQLQLQCNDDLRRRQMCRKQCFFSAFLSDERQDVQKKTFTKWVNSHLMKTKVPPKPEKGRMRVHAINNLNKALQVIQDHGIKLVNISSDDIVGGNPKLILGLIWLIALGFNGQNLVTSYSGNSVEKSLLLWARQHTEPHNVRVNDFSTSWSDGKAFLLILNDHIDDVDLEPALSKHPLARLKIAFDLAHKYFKIEKLLDPEDVHTNKPDKKSILMYVMLLYHAIESKDATDDI</sequence>
<evidence type="ECO:0000313" key="5">
    <source>
        <dbReference type="Proteomes" id="UP000015102"/>
    </source>
</evidence>
<organism evidence="4 5">
    <name type="scientific">Megaselia scalaris</name>
    <name type="common">Humpbacked fly</name>
    <name type="synonym">Phora scalaris</name>
    <dbReference type="NCBI Taxonomy" id="36166"/>
    <lineage>
        <taxon>Eukaryota</taxon>
        <taxon>Metazoa</taxon>
        <taxon>Ecdysozoa</taxon>
        <taxon>Arthropoda</taxon>
        <taxon>Hexapoda</taxon>
        <taxon>Insecta</taxon>
        <taxon>Pterygota</taxon>
        <taxon>Neoptera</taxon>
        <taxon>Endopterygota</taxon>
        <taxon>Diptera</taxon>
        <taxon>Brachycera</taxon>
        <taxon>Muscomorpha</taxon>
        <taxon>Platypezoidea</taxon>
        <taxon>Phoridae</taxon>
        <taxon>Megaseliini</taxon>
        <taxon>Megaselia</taxon>
    </lineage>
</organism>
<dbReference type="SUPFAM" id="SSF47576">
    <property type="entry name" value="Calponin-homology domain, CH-domain"/>
    <property type="match status" value="1"/>
</dbReference>
<dbReference type="PROSITE" id="PS00019">
    <property type="entry name" value="ACTININ_1"/>
    <property type="match status" value="1"/>
</dbReference>
<dbReference type="OMA" id="KPPKYQV"/>
<evidence type="ECO:0000256" key="1">
    <source>
        <dbReference type="ARBA" id="ARBA00022737"/>
    </source>
</evidence>
<dbReference type="PANTHER" id="PTHR11915">
    <property type="entry name" value="SPECTRIN/FILAMIN RELATED CYTOSKELETAL PROTEIN"/>
    <property type="match status" value="1"/>
</dbReference>
<keyword evidence="2" id="KW-0009">Actin-binding</keyword>